<organism evidence="1 2">
    <name type="scientific">Pseudomonas phage vB_PaeM_PS119XW</name>
    <dbReference type="NCBI Taxonomy" id="2601632"/>
    <lineage>
        <taxon>Viruses</taxon>
        <taxon>Duplodnaviria</taxon>
        <taxon>Heunggongvirae</taxon>
        <taxon>Uroviricota</taxon>
        <taxon>Caudoviricetes</taxon>
        <taxon>Chimalliviridae</taxon>
        <taxon>Pawinskivirus</taxon>
        <taxon>Pawinskivirus PS119XW</taxon>
    </lineage>
</organism>
<sequence>MSNKDRLDEKKEWQESNPVLNEFCWTVSRTMGDVARTSDDRTPIVDIPAGKTYEITTNQENDIYNVGLETGMVNFVDHLRENGYKIISPVSGHPVPFEQAVTLVNSTEQVVQELPGKSFVETFYDYNWGVNT</sequence>
<proteinExistence type="predicted"/>
<reference evidence="1 2" key="1">
    <citation type="submission" date="2019-06" db="EMBL/GenBank/DDBJ databases">
        <title>A distant relative of Phikzvirus genus phages from a therapeutic phage collection.</title>
        <authorList>
            <person name="Hejnowicz M.S."/>
            <person name="Dabrowski K."/>
            <person name="Gawor J."/>
            <person name="Weber-Dabrowska B."/>
            <person name="Gromadka R."/>
            <person name="Lobocka M.B."/>
        </authorList>
    </citation>
    <scope>NUCLEOTIDE SEQUENCE [LARGE SCALE GENOMIC DNA]</scope>
</reference>
<protein>
    <submittedName>
        <fullName evidence="1">Uncharacterized protein</fullName>
    </submittedName>
</protein>
<dbReference type="RefSeq" id="YP_010661022.1">
    <property type="nucleotide sequence ID" value="NC_070882.1"/>
</dbReference>
<name>A0A5C1K929_9CAUD</name>
<dbReference type="KEGG" id="vg:77937032"/>
<dbReference type="EMBL" id="MN103543">
    <property type="protein sequence ID" value="QEM42011.1"/>
    <property type="molecule type" value="Genomic_DNA"/>
</dbReference>
<evidence type="ECO:0000313" key="2">
    <source>
        <dbReference type="Proteomes" id="UP000322144"/>
    </source>
</evidence>
<evidence type="ECO:0000313" key="1">
    <source>
        <dbReference type="EMBL" id="QEM42011.1"/>
    </source>
</evidence>
<dbReference type="Proteomes" id="UP000322144">
    <property type="component" value="Segment"/>
</dbReference>
<dbReference type="GeneID" id="77937032"/>
<keyword evidence="2" id="KW-1185">Reference proteome</keyword>
<accession>A0A5C1K929</accession>